<reference evidence="9 10" key="1">
    <citation type="journal article" date="2018" name="Plant J.">
        <title>Genome sequences of Chlorella sorokiniana UTEX 1602 and Micractinium conductrix SAG 241.80: implications to maltose excretion by a green alga.</title>
        <authorList>
            <person name="Arriola M.B."/>
            <person name="Velmurugan N."/>
            <person name="Zhang Y."/>
            <person name="Plunkett M.H."/>
            <person name="Hondzo H."/>
            <person name="Barney B.M."/>
        </authorList>
    </citation>
    <scope>NUCLEOTIDE SEQUENCE [LARGE SCALE GENOMIC DNA]</scope>
    <source>
        <strain evidence="9 10">SAG 241.80</strain>
    </source>
</reference>
<accession>A0A2P6V4N1</accession>
<sequence length="675" mass="71906">MAPIELRMGASGAGVFVGCGAGVGLVTPVSLHSIPLLGPLASSLSSSLGQLNSAAGGVGSAARSRVRGLGVRGLDLGAGCGAMLGYGYGAGLFLAPGALQSLTGAAHAAGQRVLAVLPPPLRQAVQDAQQRHLQQQQQQQWSALPQGAALGGVGQQLGNGGLAAASSRAPGVAAASSTDGSGAGSSGRARPPAEPAVPDEQLAQLSRLVVKQQNQLAELQEQAAGGLHLLFRAYGSAISRTVGWGLIAVLQTTLLYVLVPNHESAFFTEGRVMSYTVFSALLSLLVVFRQNAGYGRFHEGRTRLQMMSAAWTDACLKCLSFDGGSKTFGPPDAASRRFRLDCVHLFSLLHGLALQLLRSDWDLTNIHEHDQTQLPPWDAGSSPDYQPSCVDYLVLRSVSHRRLPYNAAHPIPVVGQLTAGEADRLLIKGERTRTLGYDNWLAAGKKPGPMKSFIHYGFAGSQGKYVRGAAERTYQVYAWVHERCRQRMTEGGLDMPAPILSNLFSSLQKGLEAFEHCRYLCDTPFPFSWSQMLVVLLLCFQFTLPFVVVASFSSWPLGIVFATVTVQAYWSLNEVSRELEDPYCFPPNDLPLPRLQYQFNERLLAAANSELPGPCSGDAEIREHLRRIVRRAAEGSVGAPDAAVSLDAEVKGDAADGSTQPAGPNGRESLCRASV</sequence>
<evidence type="ECO:0000256" key="3">
    <source>
        <dbReference type="ARBA" id="ARBA00022692"/>
    </source>
</evidence>
<organism evidence="9 10">
    <name type="scientific">Micractinium conductrix</name>
    <dbReference type="NCBI Taxonomy" id="554055"/>
    <lineage>
        <taxon>Eukaryota</taxon>
        <taxon>Viridiplantae</taxon>
        <taxon>Chlorophyta</taxon>
        <taxon>core chlorophytes</taxon>
        <taxon>Trebouxiophyceae</taxon>
        <taxon>Chlorellales</taxon>
        <taxon>Chlorellaceae</taxon>
        <taxon>Chlorella clade</taxon>
        <taxon>Micractinium</taxon>
    </lineage>
</organism>
<evidence type="ECO:0000256" key="6">
    <source>
        <dbReference type="ARBA" id="ARBA00023136"/>
    </source>
</evidence>
<keyword evidence="5" id="KW-0406">Ion transport</keyword>
<dbReference type="GO" id="GO:0005254">
    <property type="term" value="F:chloride channel activity"/>
    <property type="evidence" value="ECO:0007669"/>
    <property type="project" value="InterPro"/>
</dbReference>
<evidence type="ECO:0000313" key="10">
    <source>
        <dbReference type="Proteomes" id="UP000239649"/>
    </source>
</evidence>
<dbReference type="EMBL" id="LHPF02000030">
    <property type="protein sequence ID" value="PSC69045.1"/>
    <property type="molecule type" value="Genomic_DNA"/>
</dbReference>
<evidence type="ECO:0000256" key="4">
    <source>
        <dbReference type="ARBA" id="ARBA00022989"/>
    </source>
</evidence>
<dbReference type="AlphaFoldDB" id="A0A2P6V4N1"/>
<dbReference type="InterPro" id="IPR044669">
    <property type="entry name" value="YneE/VCCN1/2-like"/>
</dbReference>
<keyword evidence="2" id="KW-0813">Transport</keyword>
<evidence type="ECO:0000256" key="2">
    <source>
        <dbReference type="ARBA" id="ARBA00022448"/>
    </source>
</evidence>
<name>A0A2P6V4N1_9CHLO</name>
<keyword evidence="10" id="KW-1185">Reference proteome</keyword>
<dbReference type="PANTHER" id="PTHR33281:SF20">
    <property type="match status" value="1"/>
</dbReference>
<feature type="region of interest" description="Disordered" evidence="7">
    <location>
        <begin position="652"/>
        <end position="675"/>
    </location>
</feature>
<evidence type="ECO:0000313" key="9">
    <source>
        <dbReference type="EMBL" id="PSC69045.1"/>
    </source>
</evidence>
<feature type="transmembrane region" description="Helical" evidence="8">
    <location>
        <begin position="241"/>
        <end position="259"/>
    </location>
</feature>
<comment type="caution">
    <text evidence="9">The sequence shown here is derived from an EMBL/GenBank/DDBJ whole genome shotgun (WGS) entry which is preliminary data.</text>
</comment>
<dbReference type="PANTHER" id="PTHR33281">
    <property type="entry name" value="UPF0187 PROTEIN YNEE"/>
    <property type="match status" value="1"/>
</dbReference>
<evidence type="ECO:0000256" key="8">
    <source>
        <dbReference type="SAM" id="Phobius"/>
    </source>
</evidence>
<feature type="transmembrane region" description="Helical" evidence="8">
    <location>
        <begin position="271"/>
        <end position="288"/>
    </location>
</feature>
<proteinExistence type="predicted"/>
<dbReference type="PROSITE" id="PS51257">
    <property type="entry name" value="PROKAR_LIPOPROTEIN"/>
    <property type="match status" value="1"/>
</dbReference>
<gene>
    <name evidence="9" type="ORF">C2E20_7408</name>
</gene>
<keyword evidence="3 8" id="KW-0812">Transmembrane</keyword>
<dbReference type="Proteomes" id="UP000239649">
    <property type="component" value="Unassembled WGS sequence"/>
</dbReference>
<evidence type="ECO:0000256" key="7">
    <source>
        <dbReference type="SAM" id="MobiDB-lite"/>
    </source>
</evidence>
<keyword evidence="6 8" id="KW-0472">Membrane</keyword>
<dbReference type="OrthoDB" id="1368at2759"/>
<dbReference type="Pfam" id="PF25539">
    <property type="entry name" value="Bestrophin_2"/>
    <property type="match status" value="2"/>
</dbReference>
<dbReference type="GO" id="GO:0016020">
    <property type="term" value="C:membrane"/>
    <property type="evidence" value="ECO:0007669"/>
    <property type="project" value="UniProtKB-SubCell"/>
</dbReference>
<comment type="subcellular location">
    <subcellularLocation>
        <location evidence="1">Membrane</location>
        <topology evidence="1">Multi-pass membrane protein</topology>
    </subcellularLocation>
</comment>
<feature type="transmembrane region" description="Helical" evidence="8">
    <location>
        <begin position="532"/>
        <end position="549"/>
    </location>
</feature>
<keyword evidence="4 8" id="KW-1133">Transmembrane helix</keyword>
<feature type="region of interest" description="Disordered" evidence="7">
    <location>
        <begin position="173"/>
        <end position="197"/>
    </location>
</feature>
<evidence type="ECO:0000256" key="1">
    <source>
        <dbReference type="ARBA" id="ARBA00004141"/>
    </source>
</evidence>
<protein>
    <submittedName>
        <fullName evidence="9">Uncharacterized protein</fullName>
    </submittedName>
</protein>
<evidence type="ECO:0000256" key="5">
    <source>
        <dbReference type="ARBA" id="ARBA00023065"/>
    </source>
</evidence>